<evidence type="ECO:0000256" key="8">
    <source>
        <dbReference type="ARBA" id="ARBA00023136"/>
    </source>
</evidence>
<dbReference type="PANTHER" id="PTHR43386:SF1">
    <property type="entry name" value="D,D-DIPEPTIDE TRANSPORT SYSTEM PERMEASE PROTEIN DDPC-RELATED"/>
    <property type="match status" value="1"/>
</dbReference>
<keyword evidence="7 9" id="KW-1133">Transmembrane helix</keyword>
<evidence type="ECO:0000313" key="11">
    <source>
        <dbReference type="EMBL" id="MFC3706239.1"/>
    </source>
</evidence>
<name>A0ABV7X6K6_9HYPH</name>
<feature type="domain" description="ABC transmembrane type-1" evidence="10">
    <location>
        <begin position="88"/>
        <end position="277"/>
    </location>
</feature>
<keyword evidence="12" id="KW-1185">Reference proteome</keyword>
<dbReference type="Gene3D" id="1.10.3720.10">
    <property type="entry name" value="MetI-like"/>
    <property type="match status" value="1"/>
</dbReference>
<feature type="transmembrane region" description="Helical" evidence="9">
    <location>
        <begin position="197"/>
        <end position="221"/>
    </location>
</feature>
<feature type="transmembrane region" description="Helical" evidence="9">
    <location>
        <begin position="90"/>
        <end position="111"/>
    </location>
</feature>
<comment type="caution">
    <text evidence="11">The sequence shown here is derived from an EMBL/GenBank/DDBJ whole genome shotgun (WGS) entry which is preliminary data.</text>
</comment>
<keyword evidence="6" id="KW-0653">Protein transport</keyword>
<dbReference type="InterPro" id="IPR050366">
    <property type="entry name" value="BP-dependent_transpt_permease"/>
</dbReference>
<accession>A0ABV7X6K6</accession>
<keyword evidence="2 9" id="KW-0813">Transport</keyword>
<dbReference type="SUPFAM" id="SSF161098">
    <property type="entry name" value="MetI-like"/>
    <property type="match status" value="1"/>
</dbReference>
<proteinExistence type="inferred from homology"/>
<dbReference type="Pfam" id="PF12911">
    <property type="entry name" value="OppC_N"/>
    <property type="match status" value="1"/>
</dbReference>
<evidence type="ECO:0000256" key="2">
    <source>
        <dbReference type="ARBA" id="ARBA00022448"/>
    </source>
</evidence>
<sequence length="291" mass="30107">MSQTPSLMGLATLRDRALDAMAAHPLGAFGAALVALVAAIGLFAPWLAPFDPDMQFSGMRLAAPGTGGHLLGADELSRDILSRVIHGTRVSLLAGVASVSAGAAIGILLGMVSATFGNKVDALIMRACDVILAYPGILLGIVAVAVLGPGLVQVCIAIAFLNIPVFARLMRSAVLKERSLEYVKAAQVQGASMGRILFYHIMPNSIGVVITQISAAVGHAVLLEASLSFLGLGVQAPTASLGSMLSKSRDYLGAAPFYSIAPGLVLFVLVLGLNFFTDALQKSLNPTSKQR</sequence>
<keyword evidence="5" id="KW-0571">Peptide transport</keyword>
<evidence type="ECO:0000256" key="9">
    <source>
        <dbReference type="RuleBase" id="RU363032"/>
    </source>
</evidence>
<comment type="subcellular location">
    <subcellularLocation>
        <location evidence="1 9">Cell membrane</location>
        <topology evidence="1 9">Multi-pass membrane protein</topology>
    </subcellularLocation>
</comment>
<dbReference type="Proteomes" id="UP001595613">
    <property type="component" value="Unassembled WGS sequence"/>
</dbReference>
<evidence type="ECO:0000256" key="7">
    <source>
        <dbReference type="ARBA" id="ARBA00022989"/>
    </source>
</evidence>
<feature type="transmembrane region" description="Helical" evidence="9">
    <location>
        <begin position="151"/>
        <end position="170"/>
    </location>
</feature>
<keyword evidence="8 9" id="KW-0472">Membrane</keyword>
<dbReference type="InterPro" id="IPR035906">
    <property type="entry name" value="MetI-like_sf"/>
</dbReference>
<gene>
    <name evidence="11" type="ORF">ACFOOL_15925</name>
</gene>
<dbReference type="Pfam" id="PF00528">
    <property type="entry name" value="BPD_transp_1"/>
    <property type="match status" value="1"/>
</dbReference>
<evidence type="ECO:0000256" key="3">
    <source>
        <dbReference type="ARBA" id="ARBA00022475"/>
    </source>
</evidence>
<feature type="transmembrane region" description="Helical" evidence="9">
    <location>
        <begin position="123"/>
        <end position="145"/>
    </location>
</feature>
<keyword evidence="4 9" id="KW-0812">Transmembrane</keyword>
<feature type="transmembrane region" description="Helical" evidence="9">
    <location>
        <begin position="21"/>
        <end position="48"/>
    </location>
</feature>
<evidence type="ECO:0000259" key="10">
    <source>
        <dbReference type="PROSITE" id="PS50928"/>
    </source>
</evidence>
<dbReference type="InterPro" id="IPR000515">
    <property type="entry name" value="MetI-like"/>
</dbReference>
<evidence type="ECO:0000313" key="12">
    <source>
        <dbReference type="Proteomes" id="UP001595613"/>
    </source>
</evidence>
<dbReference type="InterPro" id="IPR025966">
    <property type="entry name" value="OppC_N"/>
</dbReference>
<evidence type="ECO:0000256" key="6">
    <source>
        <dbReference type="ARBA" id="ARBA00022927"/>
    </source>
</evidence>
<evidence type="ECO:0000256" key="5">
    <source>
        <dbReference type="ARBA" id="ARBA00022856"/>
    </source>
</evidence>
<keyword evidence="3" id="KW-1003">Cell membrane</keyword>
<dbReference type="EMBL" id="JBHRYD010000016">
    <property type="protein sequence ID" value="MFC3706239.1"/>
    <property type="molecule type" value="Genomic_DNA"/>
</dbReference>
<organism evidence="11 12">
    <name type="scientific">Devosia honganensis</name>
    <dbReference type="NCBI Taxonomy" id="1610527"/>
    <lineage>
        <taxon>Bacteria</taxon>
        <taxon>Pseudomonadati</taxon>
        <taxon>Pseudomonadota</taxon>
        <taxon>Alphaproteobacteria</taxon>
        <taxon>Hyphomicrobiales</taxon>
        <taxon>Devosiaceae</taxon>
        <taxon>Devosia</taxon>
    </lineage>
</organism>
<comment type="similarity">
    <text evidence="9">Belongs to the binding-protein-dependent transport system permease family.</text>
</comment>
<dbReference type="CDD" id="cd06261">
    <property type="entry name" value="TM_PBP2"/>
    <property type="match status" value="1"/>
</dbReference>
<dbReference type="PROSITE" id="PS50928">
    <property type="entry name" value="ABC_TM1"/>
    <property type="match status" value="1"/>
</dbReference>
<feature type="transmembrane region" description="Helical" evidence="9">
    <location>
        <begin position="257"/>
        <end position="276"/>
    </location>
</feature>
<protein>
    <submittedName>
        <fullName evidence="11">ABC transporter permease</fullName>
    </submittedName>
</protein>
<reference evidence="12" key="1">
    <citation type="journal article" date="2019" name="Int. J. Syst. Evol. Microbiol.">
        <title>The Global Catalogue of Microorganisms (GCM) 10K type strain sequencing project: providing services to taxonomists for standard genome sequencing and annotation.</title>
        <authorList>
            <consortium name="The Broad Institute Genomics Platform"/>
            <consortium name="The Broad Institute Genome Sequencing Center for Infectious Disease"/>
            <person name="Wu L."/>
            <person name="Ma J."/>
        </authorList>
    </citation>
    <scope>NUCLEOTIDE SEQUENCE [LARGE SCALE GENOMIC DNA]</scope>
    <source>
        <strain evidence="12">KCTC 42281</strain>
    </source>
</reference>
<evidence type="ECO:0000256" key="4">
    <source>
        <dbReference type="ARBA" id="ARBA00022692"/>
    </source>
</evidence>
<dbReference type="RefSeq" id="WP_380098341.1">
    <property type="nucleotide sequence ID" value="NZ_JBHRYD010000016.1"/>
</dbReference>
<dbReference type="PANTHER" id="PTHR43386">
    <property type="entry name" value="OLIGOPEPTIDE TRANSPORT SYSTEM PERMEASE PROTEIN APPC"/>
    <property type="match status" value="1"/>
</dbReference>
<evidence type="ECO:0000256" key="1">
    <source>
        <dbReference type="ARBA" id="ARBA00004651"/>
    </source>
</evidence>